<keyword evidence="2" id="KW-1133">Transmembrane helix</keyword>
<dbReference type="GeneID" id="10500512"/>
<evidence type="ECO:0000313" key="5">
    <source>
        <dbReference type="Proteomes" id="UP000001064"/>
    </source>
</evidence>
<dbReference type="InterPro" id="IPR032675">
    <property type="entry name" value="LRR_dom_sf"/>
</dbReference>
<comment type="caution">
    <text evidence="1">Lacks conserved residue(s) required for the propagation of feature annotation.</text>
</comment>
<dbReference type="InterPro" id="IPR000742">
    <property type="entry name" value="EGF"/>
</dbReference>
<feature type="domain" description="EGF-like" evidence="3">
    <location>
        <begin position="421"/>
        <end position="452"/>
    </location>
</feature>
<dbReference type="InterPro" id="IPR053331">
    <property type="entry name" value="EGF-like_comC"/>
</dbReference>
<dbReference type="KEGG" id="dpp:DICPUDRAFT_32656"/>
<gene>
    <name evidence="4" type="ORF">DICPUDRAFT_32656</name>
</gene>
<dbReference type="PANTHER" id="PTHR24032:SF16">
    <property type="entry name" value="EGF-LIKE DOMAIN-CONTAINING PROTEIN"/>
    <property type="match status" value="1"/>
</dbReference>
<feature type="disulfide bond" evidence="1">
    <location>
        <begin position="425"/>
        <end position="435"/>
    </location>
</feature>
<dbReference type="OMA" id="FESITCI"/>
<feature type="disulfide bond" evidence="1">
    <location>
        <begin position="442"/>
        <end position="451"/>
    </location>
</feature>
<feature type="transmembrane region" description="Helical" evidence="2">
    <location>
        <begin position="690"/>
        <end position="714"/>
    </location>
</feature>
<dbReference type="Gene3D" id="3.80.10.10">
    <property type="entry name" value="Ribonuclease Inhibitor"/>
    <property type="match status" value="1"/>
</dbReference>
<proteinExistence type="predicted"/>
<dbReference type="FunCoup" id="F0ZJG6">
    <property type="interactions" value="743"/>
</dbReference>
<dbReference type="RefSeq" id="XP_003287551.1">
    <property type="nucleotide sequence ID" value="XM_003287503.1"/>
</dbReference>
<dbReference type="Pfam" id="PF01833">
    <property type="entry name" value="TIG"/>
    <property type="match status" value="1"/>
</dbReference>
<dbReference type="CDD" id="cd00054">
    <property type="entry name" value="EGF_CA"/>
    <property type="match status" value="1"/>
</dbReference>
<keyword evidence="5" id="KW-1185">Reference proteome</keyword>
<dbReference type="InParanoid" id="F0ZJG6"/>
<dbReference type="Proteomes" id="UP000001064">
    <property type="component" value="Unassembled WGS sequence"/>
</dbReference>
<protein>
    <recommendedName>
        <fullName evidence="3">EGF-like domain-containing protein</fullName>
    </recommendedName>
</protein>
<evidence type="ECO:0000256" key="2">
    <source>
        <dbReference type="SAM" id="Phobius"/>
    </source>
</evidence>
<name>F0ZJG6_DICPU</name>
<dbReference type="InterPro" id="IPR002909">
    <property type="entry name" value="IPT_dom"/>
</dbReference>
<evidence type="ECO:0000256" key="1">
    <source>
        <dbReference type="PROSITE-ProRule" id="PRU00076"/>
    </source>
</evidence>
<dbReference type="eggNOG" id="ENOG502RC68">
    <property type="taxonomic scope" value="Eukaryota"/>
</dbReference>
<keyword evidence="1" id="KW-1015">Disulfide bond</keyword>
<dbReference type="VEuPathDB" id="AmoebaDB:DICPUDRAFT_32656"/>
<dbReference type="Pfam" id="PF22933">
    <property type="entry name" value="ComC_SSD"/>
    <property type="match status" value="1"/>
</dbReference>
<accession>F0ZJG6</accession>
<evidence type="ECO:0000313" key="4">
    <source>
        <dbReference type="EMBL" id="EGC35897.1"/>
    </source>
</evidence>
<dbReference type="InterPro" id="IPR054484">
    <property type="entry name" value="ComC_SSD"/>
</dbReference>
<dbReference type="PANTHER" id="PTHR24032">
    <property type="entry name" value="EGF-LIKE DOMAIN-CONTAINING PROTEIN-RELATED-RELATED"/>
    <property type="match status" value="1"/>
</dbReference>
<keyword evidence="1" id="KW-0245">EGF-like domain</keyword>
<dbReference type="PROSITE" id="PS50026">
    <property type="entry name" value="EGF_3"/>
    <property type="match status" value="1"/>
</dbReference>
<keyword evidence="2" id="KW-0812">Transmembrane</keyword>
<reference evidence="5" key="1">
    <citation type="journal article" date="2011" name="Genome Biol.">
        <title>Comparative genomics of the social amoebae Dictyostelium discoideum and Dictyostelium purpureum.</title>
        <authorList>
            <consortium name="US DOE Joint Genome Institute (JGI-PGF)"/>
            <person name="Sucgang R."/>
            <person name="Kuo A."/>
            <person name="Tian X."/>
            <person name="Salerno W."/>
            <person name="Parikh A."/>
            <person name="Feasley C.L."/>
            <person name="Dalin E."/>
            <person name="Tu H."/>
            <person name="Huang E."/>
            <person name="Barry K."/>
            <person name="Lindquist E."/>
            <person name="Shapiro H."/>
            <person name="Bruce D."/>
            <person name="Schmutz J."/>
            <person name="Salamov A."/>
            <person name="Fey P."/>
            <person name="Gaudet P."/>
            <person name="Anjard C."/>
            <person name="Babu M.M."/>
            <person name="Basu S."/>
            <person name="Bushmanova Y."/>
            <person name="van der Wel H."/>
            <person name="Katoh-Kurasawa M."/>
            <person name="Dinh C."/>
            <person name="Coutinho P.M."/>
            <person name="Saito T."/>
            <person name="Elias M."/>
            <person name="Schaap P."/>
            <person name="Kay R.R."/>
            <person name="Henrissat B."/>
            <person name="Eichinger L."/>
            <person name="Rivero F."/>
            <person name="Putnam N.H."/>
            <person name="West C.M."/>
            <person name="Loomis W.F."/>
            <person name="Chisholm R.L."/>
            <person name="Shaulsky G."/>
            <person name="Strassmann J.E."/>
            <person name="Queller D.C."/>
            <person name="Kuspa A."/>
            <person name="Grigoriev I.V."/>
        </authorList>
    </citation>
    <scope>NUCLEOTIDE SEQUENCE [LARGE SCALE GENOMIC DNA]</scope>
    <source>
        <strain evidence="5">QSDP1</strain>
    </source>
</reference>
<keyword evidence="2" id="KW-0472">Membrane</keyword>
<feature type="non-terminal residue" evidence="4">
    <location>
        <position position="1"/>
    </location>
</feature>
<dbReference type="SUPFAM" id="SSF52058">
    <property type="entry name" value="L domain-like"/>
    <property type="match status" value="1"/>
</dbReference>
<dbReference type="AlphaFoldDB" id="F0ZJG6"/>
<sequence>NRTLSNCKFQTLSFVNSDLRSLSVLDGDLQGTISSYSLPQSLEVLNIENARSSFLPTLSQIPNLKVFNIPDNIIVSTNYLPAFEKLTFVNCSNSQISGTVPETYCTIPNIDLKLNKFISIPNCFYCHWSVVSNWFSGNTQPLGTPSGFVCPFSVSQNIFRVLSVGEMLPFTGDNLGWGLTGSDQALHVVTPNKAFSYDFPPKSQGITEKLISFSSEVSVLFKWEYYDLTIGSVVFTQNSQNVTVVIIGQFDSSSKVFLNNIEYTPVSRNVTTIQLKLNTSFKEGFVVVRIQSTKTSTAFNSVYKRSFPIINSASIAPKTGGQVTLYGSFYYLNDNGEINPMPSTITPLPDTNTGRSLLQITEETQDLKVYVNGAQCPITFSNSSIVIFSAPSQTNGGFVNIIVENISYNFTSSKVLYYEVVNNECSQACQNDGTCVAGSCKCVGDYYGPTCQLKKPAANSYSLKSDETKPSATYSFEKVDFEFSLKSVQEISIDGSVVKQINTTDWKAQQVQVEGLGSATQYTSTQTTGDTSIDVIVAIIDKATTYQFAGVSMDLEPNQVKVSMNISNWDYDSSLNTLRAIFISSSKSTTNEDSCQSNEQEVGSQTNGDSLLSFTIKRSGAILFGQFINRMLSNKIIAFSDVEDLGVVSSINYVGINMPHCSQCLLDPDFSVLVDPQFDSNGSCKSNKAWVVPVAVVVPIVAVCALSVLGYIVLKKHFYLSRDGRSFKLTRRGSRPSKYSLDSIK</sequence>
<dbReference type="OrthoDB" id="26095at2759"/>
<dbReference type="EMBL" id="GL871043">
    <property type="protein sequence ID" value="EGC35897.1"/>
    <property type="molecule type" value="Genomic_DNA"/>
</dbReference>
<dbReference type="Gene3D" id="2.60.120.260">
    <property type="entry name" value="Galactose-binding domain-like"/>
    <property type="match status" value="1"/>
</dbReference>
<evidence type="ECO:0000259" key="3">
    <source>
        <dbReference type="PROSITE" id="PS50026"/>
    </source>
</evidence>
<organism evidence="4 5">
    <name type="scientific">Dictyostelium purpureum</name>
    <name type="common">Slime mold</name>
    <dbReference type="NCBI Taxonomy" id="5786"/>
    <lineage>
        <taxon>Eukaryota</taxon>
        <taxon>Amoebozoa</taxon>
        <taxon>Evosea</taxon>
        <taxon>Eumycetozoa</taxon>
        <taxon>Dictyostelia</taxon>
        <taxon>Dictyosteliales</taxon>
        <taxon>Dictyosteliaceae</taxon>
        <taxon>Dictyostelium</taxon>
    </lineage>
</organism>
<dbReference type="PROSITE" id="PS00022">
    <property type="entry name" value="EGF_1"/>
    <property type="match status" value="1"/>
</dbReference>